<reference evidence="13" key="2">
    <citation type="journal article" date="2023" name="Int. J. Mol. Sci.">
        <title>De Novo Assembly and Annotation of 11 Diverse Shrub Willow (Salix) Genomes Reveals Novel Gene Organization in Sex-Linked Regions.</title>
        <authorList>
            <person name="Hyden B."/>
            <person name="Feng K."/>
            <person name="Yates T.B."/>
            <person name="Jawdy S."/>
            <person name="Cereghino C."/>
            <person name="Smart L.B."/>
            <person name="Muchero W."/>
        </authorList>
    </citation>
    <scope>NUCLEOTIDE SEQUENCE</scope>
    <source>
        <tissue evidence="13">Shoot tip</tissue>
    </source>
</reference>
<dbReference type="PRINTS" id="PR00449">
    <property type="entry name" value="RASTRNSFRMNG"/>
</dbReference>
<keyword evidence="10" id="KW-0636">Prenylation</keyword>
<dbReference type="SUPFAM" id="SSF52540">
    <property type="entry name" value="P-loop containing nucleoside triphosphate hydrolases"/>
    <property type="match status" value="1"/>
</dbReference>
<comment type="function">
    <text evidence="11">Protein transport. Probably involved in vesicular traffic.</text>
</comment>
<dbReference type="Proteomes" id="UP001151752">
    <property type="component" value="Chromosome 5"/>
</dbReference>
<comment type="subcellular location">
    <subcellularLocation>
        <location evidence="1">Cell membrane</location>
        <topology evidence="1">Lipid-anchor</topology>
        <orientation evidence="1">Cytoplasmic side</orientation>
    </subcellularLocation>
</comment>
<dbReference type="GO" id="GO:0005774">
    <property type="term" value="C:vacuolar membrane"/>
    <property type="evidence" value="ECO:0007669"/>
    <property type="project" value="TreeGrafter"/>
</dbReference>
<dbReference type="SMART" id="SM00173">
    <property type="entry name" value="RAS"/>
    <property type="match status" value="1"/>
</dbReference>
<evidence type="ECO:0000256" key="12">
    <source>
        <dbReference type="ARBA" id="ARBA00068531"/>
    </source>
</evidence>
<dbReference type="InterPro" id="IPR027417">
    <property type="entry name" value="P-loop_NTPase"/>
</dbReference>
<proteinExistence type="inferred from homology"/>
<keyword evidence="9" id="KW-0449">Lipoprotein</keyword>
<dbReference type="Pfam" id="PF00071">
    <property type="entry name" value="Ras"/>
    <property type="match status" value="1"/>
</dbReference>
<dbReference type="PROSITE" id="PS51421">
    <property type="entry name" value="RAS"/>
    <property type="match status" value="1"/>
</dbReference>
<keyword evidence="4" id="KW-0488">Methylation</keyword>
<dbReference type="SMART" id="SM00176">
    <property type="entry name" value="RAN"/>
    <property type="match status" value="1"/>
</dbReference>
<keyword evidence="14" id="KW-1185">Reference proteome</keyword>
<dbReference type="CDD" id="cd01862">
    <property type="entry name" value="Rab7"/>
    <property type="match status" value="1"/>
</dbReference>
<organism evidence="13 14">
    <name type="scientific">Salix koriyanagi</name>
    <dbReference type="NCBI Taxonomy" id="2511006"/>
    <lineage>
        <taxon>Eukaryota</taxon>
        <taxon>Viridiplantae</taxon>
        <taxon>Streptophyta</taxon>
        <taxon>Embryophyta</taxon>
        <taxon>Tracheophyta</taxon>
        <taxon>Spermatophyta</taxon>
        <taxon>Magnoliopsida</taxon>
        <taxon>eudicotyledons</taxon>
        <taxon>Gunneridae</taxon>
        <taxon>Pentapetalae</taxon>
        <taxon>rosids</taxon>
        <taxon>fabids</taxon>
        <taxon>Malpighiales</taxon>
        <taxon>Salicaceae</taxon>
        <taxon>Saliceae</taxon>
        <taxon>Salix</taxon>
    </lineage>
</organism>
<dbReference type="GO" id="GO:0005886">
    <property type="term" value="C:plasma membrane"/>
    <property type="evidence" value="ECO:0007669"/>
    <property type="project" value="UniProtKB-SubCell"/>
</dbReference>
<keyword evidence="8" id="KW-0472">Membrane</keyword>
<keyword evidence="7" id="KW-0342">GTP-binding</keyword>
<reference evidence="13" key="1">
    <citation type="submission" date="2022-11" db="EMBL/GenBank/DDBJ databases">
        <authorList>
            <person name="Hyden B.L."/>
            <person name="Feng K."/>
            <person name="Yates T."/>
            <person name="Jawdy S."/>
            <person name="Smart L.B."/>
            <person name="Muchero W."/>
        </authorList>
    </citation>
    <scope>NUCLEOTIDE SEQUENCE</scope>
    <source>
        <tissue evidence="13">Shoot tip</tissue>
    </source>
</reference>
<dbReference type="PANTHER" id="PTHR47981">
    <property type="entry name" value="RAB FAMILY"/>
    <property type="match status" value="1"/>
</dbReference>
<dbReference type="InterPro" id="IPR001806">
    <property type="entry name" value="Small_GTPase"/>
</dbReference>
<dbReference type="SMART" id="SM00175">
    <property type="entry name" value="RAB"/>
    <property type="match status" value="1"/>
</dbReference>
<evidence type="ECO:0000256" key="6">
    <source>
        <dbReference type="ARBA" id="ARBA00022927"/>
    </source>
</evidence>
<dbReference type="PROSITE" id="PS51420">
    <property type="entry name" value="RHO"/>
    <property type="match status" value="1"/>
</dbReference>
<dbReference type="GO" id="GO:0003924">
    <property type="term" value="F:GTPase activity"/>
    <property type="evidence" value="ECO:0007669"/>
    <property type="project" value="InterPro"/>
</dbReference>
<gene>
    <name evidence="13" type="ORF">OIU74_020703</name>
</gene>
<dbReference type="GO" id="GO:0005525">
    <property type="term" value="F:GTP binding"/>
    <property type="evidence" value="ECO:0007669"/>
    <property type="project" value="UniProtKB-KW"/>
</dbReference>
<comment type="caution">
    <text evidence="13">The sequence shown here is derived from an EMBL/GenBank/DDBJ whole genome shotgun (WGS) entry which is preliminary data.</text>
</comment>
<evidence type="ECO:0000256" key="2">
    <source>
        <dbReference type="ARBA" id="ARBA00006270"/>
    </source>
</evidence>
<evidence type="ECO:0000256" key="8">
    <source>
        <dbReference type="ARBA" id="ARBA00023136"/>
    </source>
</evidence>
<protein>
    <recommendedName>
        <fullName evidence="12">Ras-related protein Rab7</fullName>
    </recommendedName>
</protein>
<evidence type="ECO:0000256" key="10">
    <source>
        <dbReference type="ARBA" id="ARBA00023289"/>
    </source>
</evidence>
<evidence type="ECO:0000313" key="13">
    <source>
        <dbReference type="EMBL" id="KAJ6682514.1"/>
    </source>
</evidence>
<evidence type="ECO:0000256" key="4">
    <source>
        <dbReference type="ARBA" id="ARBA00022481"/>
    </source>
</evidence>
<dbReference type="AlphaFoldDB" id="A0A9Q0P763"/>
<name>A0A9Q0P763_9ROSI</name>
<dbReference type="GO" id="GO:0015031">
    <property type="term" value="P:protein transport"/>
    <property type="evidence" value="ECO:0007669"/>
    <property type="project" value="UniProtKB-KW"/>
</dbReference>
<sequence>MNKPRRALLKVIVLGDSGVGKTSLMNQYVYKKFTQHYKATIGADFVTKELQIDDKLVTLQIWDTAGQERFQSLGSAFYRGADCCVLVYDVNVQKSFETLNNWHEEFVKQADPVDPDAFPFILFGNKIDGGSSRMVSEKKAREWCASRGDIPHFETSAKEGYNVNEAFLCVAKMALEGEHEQQNDL</sequence>
<keyword evidence="3" id="KW-0813">Transport</keyword>
<evidence type="ECO:0000256" key="1">
    <source>
        <dbReference type="ARBA" id="ARBA00004342"/>
    </source>
</evidence>
<dbReference type="EMBL" id="JAPFFM010000020">
    <property type="protein sequence ID" value="KAJ6682514.1"/>
    <property type="molecule type" value="Genomic_DNA"/>
</dbReference>
<evidence type="ECO:0000256" key="3">
    <source>
        <dbReference type="ARBA" id="ARBA00022448"/>
    </source>
</evidence>
<evidence type="ECO:0000256" key="7">
    <source>
        <dbReference type="ARBA" id="ARBA00023134"/>
    </source>
</evidence>
<evidence type="ECO:0000256" key="5">
    <source>
        <dbReference type="ARBA" id="ARBA00022741"/>
    </source>
</evidence>
<dbReference type="PANTHER" id="PTHR47981:SF37">
    <property type="entry name" value="RAS-RELATED PROTEIN RAB7-LIKE"/>
    <property type="match status" value="1"/>
</dbReference>
<dbReference type="FunFam" id="3.40.50.300:FF:000295">
    <property type="entry name" value="Ras-related protein Rab7"/>
    <property type="match status" value="1"/>
</dbReference>
<dbReference type="Gene3D" id="3.40.50.300">
    <property type="entry name" value="P-loop containing nucleotide triphosphate hydrolases"/>
    <property type="match status" value="1"/>
</dbReference>
<keyword evidence="5" id="KW-0547">Nucleotide-binding</keyword>
<comment type="similarity">
    <text evidence="2">Belongs to the small GTPase superfamily. Rab family.</text>
</comment>
<evidence type="ECO:0000256" key="9">
    <source>
        <dbReference type="ARBA" id="ARBA00023288"/>
    </source>
</evidence>
<evidence type="ECO:0000256" key="11">
    <source>
        <dbReference type="ARBA" id="ARBA00025673"/>
    </source>
</evidence>
<evidence type="ECO:0000313" key="14">
    <source>
        <dbReference type="Proteomes" id="UP001151752"/>
    </source>
</evidence>
<dbReference type="SMART" id="SM00174">
    <property type="entry name" value="RHO"/>
    <property type="match status" value="1"/>
</dbReference>
<accession>A0A9Q0P763</accession>
<keyword evidence="6" id="KW-0653">Protein transport</keyword>
<dbReference type="NCBIfam" id="TIGR00231">
    <property type="entry name" value="small_GTP"/>
    <property type="match status" value="1"/>
</dbReference>
<dbReference type="InterPro" id="IPR005225">
    <property type="entry name" value="Small_GTP-bd"/>
</dbReference>
<dbReference type="PROSITE" id="PS51419">
    <property type="entry name" value="RAB"/>
    <property type="match status" value="1"/>
</dbReference>